<feature type="region of interest" description="Disordered" evidence="6">
    <location>
        <begin position="531"/>
        <end position="587"/>
    </location>
</feature>
<feature type="compositionally biased region" description="Basic residues" evidence="6">
    <location>
        <begin position="699"/>
        <end position="708"/>
    </location>
</feature>
<dbReference type="OrthoDB" id="277439at2759"/>
<feature type="compositionally biased region" description="Basic residues" evidence="6">
    <location>
        <begin position="801"/>
        <end position="822"/>
    </location>
</feature>
<dbReference type="InterPro" id="IPR006709">
    <property type="entry name" value="SSU_processome_Utp14"/>
</dbReference>
<evidence type="ECO:0000313" key="7">
    <source>
        <dbReference type="Proteomes" id="UP000515204"/>
    </source>
</evidence>
<dbReference type="PANTHER" id="PTHR14150:SF12">
    <property type="entry name" value="U3 SMALL NUCLEOLAR RNA-ASSOCIATED PROTEIN 14 HOMOLOG A"/>
    <property type="match status" value="1"/>
</dbReference>
<gene>
    <name evidence="8" type="primary">LOC106742825</name>
</gene>
<evidence type="ECO:0000256" key="3">
    <source>
        <dbReference type="ARBA" id="ARBA00022553"/>
    </source>
</evidence>
<comment type="similarity">
    <text evidence="2">Belongs to the UTP14 family.</text>
</comment>
<feature type="region of interest" description="Disordered" evidence="6">
    <location>
        <begin position="666"/>
        <end position="722"/>
    </location>
</feature>
<evidence type="ECO:0000256" key="6">
    <source>
        <dbReference type="SAM" id="MobiDB-lite"/>
    </source>
</evidence>
<comment type="subcellular location">
    <subcellularLocation>
        <location evidence="1">Nucleus</location>
        <location evidence="1">Nucleolus</location>
    </subcellularLocation>
</comment>
<dbReference type="PROSITE" id="PS00018">
    <property type="entry name" value="EF_HAND_1"/>
    <property type="match status" value="1"/>
</dbReference>
<dbReference type="AlphaFoldDB" id="A0A6P3WZV7"/>
<feature type="compositionally biased region" description="Low complexity" evidence="6">
    <location>
        <begin position="410"/>
        <end position="425"/>
    </location>
</feature>
<accession>A0A6P3WZV7</accession>
<feature type="compositionally biased region" description="Basic and acidic residues" evidence="6">
    <location>
        <begin position="711"/>
        <end position="722"/>
    </location>
</feature>
<keyword evidence="7" id="KW-1185">Reference proteome</keyword>
<dbReference type="InterPro" id="IPR018247">
    <property type="entry name" value="EF_Hand_1_Ca_BS"/>
</dbReference>
<evidence type="ECO:0000256" key="5">
    <source>
        <dbReference type="SAM" id="Coils"/>
    </source>
</evidence>
<feature type="compositionally biased region" description="Basic and acidic residues" evidence="6">
    <location>
        <begin position="531"/>
        <end position="552"/>
    </location>
</feature>
<feature type="region of interest" description="Disordered" evidence="6">
    <location>
        <begin position="792"/>
        <end position="822"/>
    </location>
</feature>
<dbReference type="GO" id="GO:0032040">
    <property type="term" value="C:small-subunit processome"/>
    <property type="evidence" value="ECO:0007669"/>
    <property type="project" value="InterPro"/>
</dbReference>
<dbReference type="GO" id="GO:0006364">
    <property type="term" value="P:rRNA processing"/>
    <property type="evidence" value="ECO:0007669"/>
    <property type="project" value="InterPro"/>
</dbReference>
<dbReference type="PANTHER" id="PTHR14150">
    <property type="entry name" value="U3 SMALL NUCLEOLAR RNA-ASSOCIATED PROTEIN 14"/>
    <property type="match status" value="1"/>
</dbReference>
<evidence type="ECO:0000256" key="2">
    <source>
        <dbReference type="ARBA" id="ARBA00007774"/>
    </source>
</evidence>
<feature type="compositionally biased region" description="Basic and acidic residues" evidence="6">
    <location>
        <begin position="390"/>
        <end position="409"/>
    </location>
</feature>
<protein>
    <submittedName>
        <fullName evidence="8">U3 small nucleolar RNA-associated protein 14 homolog A</fullName>
    </submittedName>
</protein>
<feature type="compositionally biased region" description="Basic and acidic residues" evidence="6">
    <location>
        <begin position="339"/>
        <end position="348"/>
    </location>
</feature>
<sequence length="822" mass="95394">MNDLEDSDREVSKNHSKLIEAVEQLDKKQRVNKAERNEPTLEVSEYHLVKSGITNKDAVHVGDLLKSLKQKGFQSQISKKVRSVQKKSKHLSKPLPAPLAKKLGRQLHFDHVKKDLHKWDAVVARNRTATHLSFPLATFKKKGKNKPIPHFLDGLRLKSELQRKLEALEEEVESTVEKLAPEEKDEVKDKPELTLEEMKLKRHEAARLRAQQSYQEAKAHRERKIKSKKFHRIERKKKIKQQLKEFEELQKTNPEEALAKLQQLDRTRAEERMSLRHKSTGQWAKNKQIRARYDKETRQVLAEQLSIGRELTQKVRPADDSGEDDENDENEAPLVLLSSDKDNPWMNSVKKESEIDEFIKSYRKYHDKKKKKAEEEIVAEVEPKPAANKRKLDDKSEKQISDKPNKADDTITSVVTSTSQKTSESIQNKRVKKKMDSSCIVSSNETGSRKKKVKLFDKKTEAKTRNKCAVGATSTWHVEELQRNEETDFKAKKDTRQSKTSKKYEVNVDDMFDSVEENIKQKVDLKLQRIKKKLEEGNKVNRHEKEQDKGNKDYTPNLEFKNSKQKPELDVPLEETTSKENPQHDLTDLKAIMNSERETADKSNNYTAEIDPQKYLSIKPKHLKTQMPDLDVDGENILDNDELEEETHKIMSEAFADDDVVEEFRREKEEEIKNSQPQNIDLSLPGWGSWAGTNIKEGKGKRKNKRFITKFPKDTPRKDENKGDVIIFESENKKLKEHLISELPYPFTTVGDFEASMRAPLGRTFVPENAHRRLIQPSVVTKSGQVIEPMTEDMLVQKQPAVKRRIDKQKKNSMKNEKKKRE</sequence>
<dbReference type="RefSeq" id="XP_014471605.1">
    <property type="nucleotide sequence ID" value="XM_014616119.1"/>
</dbReference>
<evidence type="ECO:0000256" key="1">
    <source>
        <dbReference type="ARBA" id="ARBA00004604"/>
    </source>
</evidence>
<evidence type="ECO:0000313" key="8">
    <source>
        <dbReference type="RefSeq" id="XP_014471605.1"/>
    </source>
</evidence>
<dbReference type="GeneID" id="106742825"/>
<evidence type="ECO:0000256" key="4">
    <source>
        <dbReference type="ARBA" id="ARBA00023242"/>
    </source>
</evidence>
<keyword evidence="4" id="KW-0539">Nucleus</keyword>
<dbReference type="KEGG" id="dqu:106742825"/>
<feature type="compositionally biased region" description="Acidic residues" evidence="6">
    <location>
        <begin position="320"/>
        <end position="331"/>
    </location>
</feature>
<feature type="region of interest" description="Disordered" evidence="6">
    <location>
        <begin position="367"/>
        <end position="445"/>
    </location>
</feature>
<dbReference type="Proteomes" id="UP000515204">
    <property type="component" value="Unplaced"/>
</dbReference>
<reference evidence="8" key="1">
    <citation type="submission" date="2025-08" db="UniProtKB">
        <authorList>
            <consortium name="RefSeq"/>
        </authorList>
    </citation>
    <scope>IDENTIFICATION</scope>
</reference>
<keyword evidence="5" id="KW-0175">Coiled coil</keyword>
<feature type="coiled-coil region" evidence="5">
    <location>
        <begin position="151"/>
        <end position="220"/>
    </location>
</feature>
<feature type="region of interest" description="Disordered" evidence="6">
    <location>
        <begin position="271"/>
        <end position="290"/>
    </location>
</feature>
<name>A0A6P3WZV7_DINQU</name>
<keyword evidence="3" id="KW-0597">Phosphoprotein</keyword>
<dbReference type="Pfam" id="PF04615">
    <property type="entry name" value="Utp14"/>
    <property type="match status" value="1"/>
</dbReference>
<feature type="compositionally biased region" description="Basic and acidic residues" evidence="6">
    <location>
        <begin position="576"/>
        <end position="587"/>
    </location>
</feature>
<proteinExistence type="inferred from homology"/>
<organism evidence="7 8">
    <name type="scientific">Dinoponera quadriceps</name>
    <name type="common">South American ant</name>
    <dbReference type="NCBI Taxonomy" id="609295"/>
    <lineage>
        <taxon>Eukaryota</taxon>
        <taxon>Metazoa</taxon>
        <taxon>Ecdysozoa</taxon>
        <taxon>Arthropoda</taxon>
        <taxon>Hexapoda</taxon>
        <taxon>Insecta</taxon>
        <taxon>Pterygota</taxon>
        <taxon>Neoptera</taxon>
        <taxon>Endopterygota</taxon>
        <taxon>Hymenoptera</taxon>
        <taxon>Apocrita</taxon>
        <taxon>Aculeata</taxon>
        <taxon>Formicoidea</taxon>
        <taxon>Formicidae</taxon>
        <taxon>Ponerinae</taxon>
        <taxon>Ponerini</taxon>
        <taxon>Dinoponera</taxon>
    </lineage>
</organism>
<feature type="region of interest" description="Disordered" evidence="6">
    <location>
        <begin position="304"/>
        <end position="348"/>
    </location>
</feature>